<name>A0A6J5NJN4_9CAUD</name>
<evidence type="ECO:0000313" key="1">
    <source>
        <dbReference type="EMBL" id="CAB4140516.1"/>
    </source>
</evidence>
<organism evidence="2">
    <name type="scientific">uncultured Caudovirales phage</name>
    <dbReference type="NCBI Taxonomy" id="2100421"/>
    <lineage>
        <taxon>Viruses</taxon>
        <taxon>Duplodnaviria</taxon>
        <taxon>Heunggongvirae</taxon>
        <taxon>Uroviricota</taxon>
        <taxon>Caudoviricetes</taxon>
        <taxon>Peduoviridae</taxon>
        <taxon>Maltschvirus</taxon>
        <taxon>Maltschvirus maltsch</taxon>
    </lineage>
</organism>
<protein>
    <submittedName>
        <fullName evidence="2">Uncharacterized protein</fullName>
    </submittedName>
</protein>
<evidence type="ECO:0000313" key="2">
    <source>
        <dbReference type="EMBL" id="CAB4157946.1"/>
    </source>
</evidence>
<dbReference type="EMBL" id="LR796382">
    <property type="protein sequence ID" value="CAB4140516.1"/>
    <property type="molecule type" value="Genomic_DNA"/>
</dbReference>
<sequence length="370" mass="38181">MPYGTVNADLITTSDGVSYAGLYGFKNRLINSDMRIDQRNAGASVTVNTATDTYGVDRWLGAGVVTDGVFTMQQDSSAPTGFSNSLKITVTTADTSVTGAQSYQIQQKIEGFNTSDLGFGTASAATITLSFWVRSSLTGTFGGALVNSAFNRSYPFSYTISAANTWEQKSVTIAGDTSGTWIGSTNGIGLRVYFGLGAADRAGTAGAWAGAGYVTATGAVSVIGTLNATFYVTGVQLERGSAATSFDYRPYGTELQLCQRYLPAWNMTAANQIFGQGQVGSGSSAVIHLPFKVSARVAPTGITASAAANFYLTNSTYNIAGTYSSTVFGYGSTEGIGLTCSTSTGLTAGNITTLGANSATAQILATGCEL</sequence>
<proteinExistence type="predicted"/>
<gene>
    <name evidence="1" type="ORF">UFOVP409_45</name>
    <name evidence="2" type="ORF">UFOVP684_57</name>
</gene>
<accession>A0A6J5NJN4</accession>
<reference evidence="2" key="1">
    <citation type="submission" date="2020-04" db="EMBL/GenBank/DDBJ databases">
        <authorList>
            <person name="Chiriac C."/>
            <person name="Salcher M."/>
            <person name="Ghai R."/>
            <person name="Kavagutti S V."/>
        </authorList>
    </citation>
    <scope>NUCLEOTIDE SEQUENCE</scope>
</reference>
<dbReference type="EMBL" id="LR796652">
    <property type="protein sequence ID" value="CAB4157946.1"/>
    <property type="molecule type" value="Genomic_DNA"/>
</dbReference>